<evidence type="ECO:0000313" key="11">
    <source>
        <dbReference type="EMBL" id="JAP86091.1"/>
    </source>
</evidence>
<keyword evidence="8" id="KW-0732">Signal</keyword>
<dbReference type="Pfam" id="PF05649">
    <property type="entry name" value="Peptidase_M13_N"/>
    <property type="match status" value="1"/>
</dbReference>
<evidence type="ECO:0000256" key="1">
    <source>
        <dbReference type="ARBA" id="ARBA00001947"/>
    </source>
</evidence>
<comment type="similarity">
    <text evidence="2">Belongs to the peptidase M13 family.</text>
</comment>
<evidence type="ECO:0000259" key="10">
    <source>
        <dbReference type="Pfam" id="PF05649"/>
    </source>
</evidence>
<evidence type="ECO:0000256" key="2">
    <source>
        <dbReference type="ARBA" id="ARBA00007357"/>
    </source>
</evidence>
<protein>
    <submittedName>
        <fullName evidence="11">Endothelin-converting enzyme</fullName>
    </submittedName>
</protein>
<dbReference type="Gene3D" id="3.40.390.10">
    <property type="entry name" value="Collagenase (Catalytic Domain)"/>
    <property type="match status" value="1"/>
</dbReference>
<name>A0A131Z7E6_RHIAP</name>
<dbReference type="InterPro" id="IPR008753">
    <property type="entry name" value="Peptidase_M13_N"/>
</dbReference>
<dbReference type="Pfam" id="PF01431">
    <property type="entry name" value="Peptidase_M13"/>
    <property type="match status" value="1"/>
</dbReference>
<evidence type="ECO:0000256" key="4">
    <source>
        <dbReference type="ARBA" id="ARBA00022723"/>
    </source>
</evidence>
<dbReference type="EMBL" id="GEDV01002466">
    <property type="protein sequence ID" value="JAP86091.1"/>
    <property type="molecule type" value="Transcribed_RNA"/>
</dbReference>
<dbReference type="AlphaFoldDB" id="A0A131Z7E6"/>
<reference evidence="11" key="1">
    <citation type="journal article" date="2016" name="Ticks Tick Borne Dis.">
        <title>De novo assembly and annotation of the salivary gland transcriptome of Rhipicephalus appendiculatus male and female ticks during blood feeding.</title>
        <authorList>
            <person name="de Castro M.H."/>
            <person name="de Klerk D."/>
            <person name="Pienaar R."/>
            <person name="Latif A.A."/>
            <person name="Rees D.J."/>
            <person name="Mans B.J."/>
        </authorList>
    </citation>
    <scope>NUCLEOTIDE SEQUENCE</scope>
    <source>
        <tissue evidence="11">Salivary glands</tissue>
    </source>
</reference>
<dbReference type="PANTHER" id="PTHR11733:SF222">
    <property type="entry name" value="IP12942P"/>
    <property type="match status" value="1"/>
</dbReference>
<keyword evidence="3" id="KW-0645">Protease</keyword>
<dbReference type="GO" id="GO:0046872">
    <property type="term" value="F:metal ion binding"/>
    <property type="evidence" value="ECO:0007669"/>
    <property type="project" value="UniProtKB-KW"/>
</dbReference>
<evidence type="ECO:0000256" key="3">
    <source>
        <dbReference type="ARBA" id="ARBA00022670"/>
    </source>
</evidence>
<dbReference type="GO" id="GO:0004222">
    <property type="term" value="F:metalloendopeptidase activity"/>
    <property type="evidence" value="ECO:0007669"/>
    <property type="project" value="InterPro"/>
</dbReference>
<dbReference type="PANTHER" id="PTHR11733">
    <property type="entry name" value="ZINC METALLOPROTEASE FAMILY M13 NEPRILYSIN-RELATED"/>
    <property type="match status" value="1"/>
</dbReference>
<evidence type="ECO:0000256" key="7">
    <source>
        <dbReference type="ARBA" id="ARBA00023049"/>
    </source>
</evidence>
<dbReference type="GO" id="GO:0006508">
    <property type="term" value="P:proteolysis"/>
    <property type="evidence" value="ECO:0007669"/>
    <property type="project" value="UniProtKB-KW"/>
</dbReference>
<evidence type="ECO:0000259" key="9">
    <source>
        <dbReference type="Pfam" id="PF01431"/>
    </source>
</evidence>
<organism evidence="11">
    <name type="scientific">Rhipicephalus appendiculatus</name>
    <name type="common">Brown ear tick</name>
    <dbReference type="NCBI Taxonomy" id="34631"/>
    <lineage>
        <taxon>Eukaryota</taxon>
        <taxon>Metazoa</taxon>
        <taxon>Ecdysozoa</taxon>
        <taxon>Arthropoda</taxon>
        <taxon>Chelicerata</taxon>
        <taxon>Arachnida</taxon>
        <taxon>Acari</taxon>
        <taxon>Parasitiformes</taxon>
        <taxon>Ixodida</taxon>
        <taxon>Ixodoidea</taxon>
        <taxon>Ixodidae</taxon>
        <taxon>Rhipicephalinae</taxon>
        <taxon>Rhipicephalus</taxon>
        <taxon>Rhipicephalus</taxon>
    </lineage>
</organism>
<feature type="chain" id="PRO_5007286987" evidence="8">
    <location>
        <begin position="22"/>
        <end position="695"/>
    </location>
</feature>
<dbReference type="SUPFAM" id="SSF55486">
    <property type="entry name" value="Metalloproteases ('zincins'), catalytic domain"/>
    <property type="match status" value="1"/>
</dbReference>
<dbReference type="CDD" id="cd08662">
    <property type="entry name" value="M13"/>
    <property type="match status" value="1"/>
</dbReference>
<dbReference type="PRINTS" id="PR00786">
    <property type="entry name" value="NEPRILYSIN"/>
</dbReference>
<dbReference type="GO" id="GO:0005886">
    <property type="term" value="C:plasma membrane"/>
    <property type="evidence" value="ECO:0007669"/>
    <property type="project" value="TreeGrafter"/>
</dbReference>
<sequence>MNCRKFIEILSALVLISGVSSNTQSEDGKAKENHPVCRSQQCIQRGKLLKEFIDGDKDPCGDFFSYACGGWIKTHEKKQQPYDVFQYVRSGFTEDMAEILAQTGPSDTTSSVTLKAAKLYKACMDESKRVNAEDFLQVMGAYEISEWPKPYKSQTQAASDYKDVLKIGLGPILSYFVARGATEVNKHVIKIFMLSIMNAATKERVKAAVKFMNEKITDDDAETISTKLEEFERKLLQIRIGVLRSDRRPQAMTTTFGKLEKEAPDFPLLEVLNKDFKKADVTLTNDDNVEIFTADMYKKTVEFLKESDATTLHNYLGFYILLGLADFAFTDFLNPVLNVKPPRKEKCVSFVYNGLKEVATYMYAKRNVPLEAKNEVEDIFDKLRNAFLDALENSTPWLSEKTRSEAKNKVNKLTAKIGYPNWLMNLTHVEEIYKEMEEFPHGSTFMQMMQTATEYKDKMMMKKLRLPYEKDKDWMFSPSTVTAFYNPSLNELVYPVGGLRAPFYSHGLPKSLNFGAIGAVMAHEITHSITGKGITYNSDGNQITWWDASDTATYRKKVDCFIQKYKVIVDEKANMSLDGTKTVDENIADSVGLEMAYNAYNKLLGVECNKPASELQGLNDLWGRQLFFASYAWVWCDVSNEAHTRMKITSPYIPHSPNKYRVNVPTSNFEAFAQAFHCTNSENSRPKKSGRCEMF</sequence>
<evidence type="ECO:0000256" key="5">
    <source>
        <dbReference type="ARBA" id="ARBA00022801"/>
    </source>
</evidence>
<feature type="signal peptide" evidence="8">
    <location>
        <begin position="1"/>
        <end position="21"/>
    </location>
</feature>
<dbReference type="Gene3D" id="1.10.1380.10">
    <property type="entry name" value="Neutral endopeptidase , domain2"/>
    <property type="match status" value="1"/>
</dbReference>
<keyword evidence="5" id="KW-0378">Hydrolase</keyword>
<feature type="domain" description="Peptidase M13 C-terminal" evidence="9">
    <location>
        <begin position="483"/>
        <end position="692"/>
    </location>
</feature>
<dbReference type="InterPro" id="IPR018497">
    <property type="entry name" value="Peptidase_M13_C"/>
</dbReference>
<keyword evidence="7" id="KW-0482">Metalloprotease</keyword>
<evidence type="ECO:0000256" key="8">
    <source>
        <dbReference type="SAM" id="SignalP"/>
    </source>
</evidence>
<keyword evidence="6" id="KW-0862">Zinc</keyword>
<accession>A0A131Z7E6</accession>
<dbReference type="InterPro" id="IPR000718">
    <property type="entry name" value="Peptidase_M13"/>
</dbReference>
<proteinExistence type="inferred from homology"/>
<feature type="domain" description="Peptidase M13 N-terminal" evidence="10">
    <location>
        <begin position="59"/>
        <end position="420"/>
    </location>
</feature>
<dbReference type="InterPro" id="IPR042089">
    <property type="entry name" value="Peptidase_M13_dom_2"/>
</dbReference>
<dbReference type="PROSITE" id="PS51885">
    <property type="entry name" value="NEPRILYSIN"/>
    <property type="match status" value="1"/>
</dbReference>
<keyword evidence="4" id="KW-0479">Metal-binding</keyword>
<comment type="cofactor">
    <cofactor evidence="1">
        <name>Zn(2+)</name>
        <dbReference type="ChEBI" id="CHEBI:29105"/>
    </cofactor>
</comment>
<dbReference type="InterPro" id="IPR024079">
    <property type="entry name" value="MetalloPept_cat_dom_sf"/>
</dbReference>
<evidence type="ECO:0000256" key="6">
    <source>
        <dbReference type="ARBA" id="ARBA00022833"/>
    </source>
</evidence>